<dbReference type="OMA" id="NTHPYLS"/>
<protein>
    <recommendedName>
        <fullName evidence="6">VWFA domain-containing protein</fullName>
    </recommendedName>
</protein>
<dbReference type="EnsemblMetazoa" id="CapteT225126">
    <property type="protein sequence ID" value="CapteP225126"/>
    <property type="gene ID" value="CapteG225126"/>
</dbReference>
<dbReference type="GO" id="GO:0005245">
    <property type="term" value="F:voltage-gated calcium channel activity"/>
    <property type="evidence" value="ECO:0007669"/>
    <property type="project" value="TreeGrafter"/>
</dbReference>
<organism evidence="3">
    <name type="scientific">Capitella teleta</name>
    <name type="common">Polychaete worm</name>
    <dbReference type="NCBI Taxonomy" id="283909"/>
    <lineage>
        <taxon>Eukaryota</taxon>
        <taxon>Metazoa</taxon>
        <taxon>Spiralia</taxon>
        <taxon>Lophotrochozoa</taxon>
        <taxon>Annelida</taxon>
        <taxon>Polychaeta</taxon>
        <taxon>Sedentaria</taxon>
        <taxon>Scolecida</taxon>
        <taxon>Capitellidae</taxon>
        <taxon>Capitella</taxon>
    </lineage>
</organism>
<dbReference type="STRING" id="283909.R7TT39"/>
<dbReference type="EMBL" id="KB308725">
    <property type="protein sequence ID" value="ELT96782.1"/>
    <property type="molecule type" value="Genomic_DNA"/>
</dbReference>
<dbReference type="HOGENOM" id="CLU_004521_0_0_1"/>
<feature type="transmembrane region" description="Helical" evidence="2">
    <location>
        <begin position="1130"/>
        <end position="1148"/>
    </location>
</feature>
<dbReference type="PANTHER" id="PTHR10166">
    <property type="entry name" value="VOLTAGE-DEPENDENT CALCIUM CHANNEL SUBUNIT ALPHA-2/DELTA-RELATED"/>
    <property type="match status" value="1"/>
</dbReference>
<keyword evidence="5" id="KW-1185">Reference proteome</keyword>
<evidence type="ECO:0000313" key="3">
    <source>
        <dbReference type="EMBL" id="ELT96782.1"/>
    </source>
</evidence>
<keyword evidence="2" id="KW-0812">Transmembrane</keyword>
<keyword evidence="2" id="KW-1133">Transmembrane helix</keyword>
<reference evidence="5" key="1">
    <citation type="submission" date="2012-12" db="EMBL/GenBank/DDBJ databases">
        <authorList>
            <person name="Hellsten U."/>
            <person name="Grimwood J."/>
            <person name="Chapman J.A."/>
            <person name="Shapiro H."/>
            <person name="Aerts A."/>
            <person name="Otillar R.P."/>
            <person name="Terry A.Y."/>
            <person name="Boore J.L."/>
            <person name="Simakov O."/>
            <person name="Marletaz F."/>
            <person name="Cho S.-J."/>
            <person name="Edsinger-Gonzales E."/>
            <person name="Havlak P."/>
            <person name="Kuo D.-H."/>
            <person name="Larsson T."/>
            <person name="Lv J."/>
            <person name="Arendt D."/>
            <person name="Savage R."/>
            <person name="Osoegawa K."/>
            <person name="de Jong P."/>
            <person name="Lindberg D.R."/>
            <person name="Seaver E.C."/>
            <person name="Weisblat D.A."/>
            <person name="Putnam N.H."/>
            <person name="Grigoriev I.V."/>
            <person name="Rokhsar D.S."/>
        </authorList>
    </citation>
    <scope>NUCLEOTIDE SEQUENCE</scope>
    <source>
        <strain evidence="5">I ESC-2004</strain>
    </source>
</reference>
<dbReference type="InterPro" id="IPR029151">
    <property type="entry name" value="Sensor-like_sf"/>
</dbReference>
<evidence type="ECO:0000256" key="2">
    <source>
        <dbReference type="SAM" id="Phobius"/>
    </source>
</evidence>
<evidence type="ECO:0000256" key="1">
    <source>
        <dbReference type="SAM" id="MobiDB-lite"/>
    </source>
</evidence>
<dbReference type="PANTHER" id="PTHR10166:SF68">
    <property type="entry name" value="VWFA AND CACHE DOMAIN-CONTAINING PROTEIN 1"/>
    <property type="match status" value="1"/>
</dbReference>
<dbReference type="GO" id="GO:0005891">
    <property type="term" value="C:voltage-gated calcium channel complex"/>
    <property type="evidence" value="ECO:0007669"/>
    <property type="project" value="TreeGrafter"/>
</dbReference>
<dbReference type="Proteomes" id="UP000014760">
    <property type="component" value="Unassembled WGS sequence"/>
</dbReference>
<dbReference type="Gene3D" id="3.30.450.20">
    <property type="entry name" value="PAS domain"/>
    <property type="match status" value="2"/>
</dbReference>
<proteinExistence type="predicted"/>
<dbReference type="FunFam" id="3.30.450.20:FF:000024">
    <property type="entry name" value="VWFA and cache domain-containing protein 1"/>
    <property type="match status" value="1"/>
</dbReference>
<dbReference type="InterPro" id="IPR051173">
    <property type="entry name" value="Ca_channel_alpha-2/delta"/>
</dbReference>
<dbReference type="EMBL" id="AMQN01002227">
    <property type="status" value="NOT_ANNOTATED_CDS"/>
    <property type="molecule type" value="Genomic_DNA"/>
</dbReference>
<dbReference type="FunCoup" id="R7TT39">
    <property type="interactions" value="197"/>
</dbReference>
<evidence type="ECO:0000313" key="5">
    <source>
        <dbReference type="Proteomes" id="UP000014760"/>
    </source>
</evidence>
<keyword evidence="2" id="KW-0472">Membrane</keyword>
<evidence type="ECO:0008006" key="6">
    <source>
        <dbReference type="Google" id="ProtNLM"/>
    </source>
</evidence>
<evidence type="ECO:0000313" key="4">
    <source>
        <dbReference type="EnsemblMetazoa" id="CapteP225126"/>
    </source>
</evidence>
<gene>
    <name evidence="3" type="ORF">CAPTEDRAFT_225126</name>
</gene>
<reference evidence="3 5" key="2">
    <citation type="journal article" date="2013" name="Nature">
        <title>Insights into bilaterian evolution from three spiralian genomes.</title>
        <authorList>
            <person name="Simakov O."/>
            <person name="Marletaz F."/>
            <person name="Cho S.J."/>
            <person name="Edsinger-Gonzales E."/>
            <person name="Havlak P."/>
            <person name="Hellsten U."/>
            <person name="Kuo D.H."/>
            <person name="Larsson T."/>
            <person name="Lv J."/>
            <person name="Arendt D."/>
            <person name="Savage R."/>
            <person name="Osoegawa K."/>
            <person name="de Jong P."/>
            <person name="Grimwood J."/>
            <person name="Chapman J.A."/>
            <person name="Shapiro H."/>
            <person name="Aerts A."/>
            <person name="Otillar R.P."/>
            <person name="Terry A.Y."/>
            <person name="Boore J.L."/>
            <person name="Grigoriev I.V."/>
            <person name="Lindberg D.R."/>
            <person name="Seaver E.C."/>
            <person name="Weisblat D.A."/>
            <person name="Putnam N.H."/>
            <person name="Rokhsar D.S."/>
        </authorList>
    </citation>
    <scope>NUCLEOTIDE SEQUENCE</scope>
    <source>
        <strain evidence="3 5">I ESC-2004</strain>
    </source>
</reference>
<accession>R7TT39</accession>
<name>R7TT39_CAPTE</name>
<reference evidence="4" key="3">
    <citation type="submission" date="2015-06" db="UniProtKB">
        <authorList>
            <consortium name="EnsemblMetazoa"/>
        </authorList>
    </citation>
    <scope>IDENTIFICATION</scope>
</reference>
<dbReference type="SUPFAM" id="SSF103190">
    <property type="entry name" value="Sensory domain-like"/>
    <property type="match status" value="1"/>
</dbReference>
<dbReference type="OrthoDB" id="10009339at2759"/>
<sequence>MCFYGHDFRFDAQIVLHLSVEKLKLWLLRNAVQFPETYATYLYENKQSSKVTLNQCLLLPKFRAEGIFDSLSYTAVKEDVFDALHELAEKLQVKAGQYINLVHTIKLTTETLFHQHLQQPLTLSRDCCSLPLSELKWNELYGRSVSQRLTCDLLPHNASPFAFNPGRNLTEVFQHNVVYKSGTKWQYFISTGGIHNEFPAQNFDHIPYAHCRELQDSRHSIGHYDRAVYIKTVNPQPKHVVIVMEHGISLSQNQLTIAKAVSKQILLSLNEDDHVSVFALSSSVTHARDDGCVNHKLCSISPESRVYLNKFIDDVAKDKCEIAVSLSDVSDKSLCTASTNHSLGFQEAFRLISNTLAEANKTAENESILIAYVSRGLLSSLVEGKAVLETISTQNARLNYSVGVNTFILIDDGKPIIYEKGFLQDVAEQNFEKYSVKPSHPSVIKKGKMVAVSTPSDLSSKMGNIFEIFQQPTPNFPQISLPFLDQETQSGVLMSMTWPCFESGRLLGVVGLDIHLGDLVEDVTYFNQKQNLEAFLIDHHGYVVMHKSLPRPYLMRVQPMHTEVSHFEQVPGFESVLRRILKEPSGNASLVMPRSEQHSAVFKLSPTINVMYAWKHLDILKMEHSPFILVVKSIQDGSTPREIRSVHVSGQPQLVYHRLDLLPTDNTCMHLKQLATMDASSLFLSAGAFQLPFEHLSQTLGPETKLMVQGYLAYLNDNLNLIRNPGMKPEIKKDVLATSRINSEWTQQYVHSQLNDYIIRRYVATSNGVMRMFPGALLSKTLDPTKREWYQRAHEYPGKVTFTAPYLDQGGAGYIVTISHAIYEGKHSAPHGPHDPITAVMGMDVTLKFFYKLLIEQLSACQQEHIRCFVMDDRGYLIAHRGLIEPTGRAPMEQKHITHKEPLAANDILNHEGFVTKKLCNGYTDRTIQRFYQFNTSLDGIVTNLVHGEHCAKYQIAPIPGTNLFMGVVNETCHMMRAFCPCSMIDRLCLNCHRMEQSECECPCECPLQMDFCTGQLLDEENRNPSCVHFPEEEEQPVPVRQEVRENLAQCYQSNCEHRKTKMDCMGVLDCEWCELHTDGVTPLDKTYCASQRICFAGVLGAATPYNDQVHFSSDPEGAEAMKSTPVGPVAGGIMGCFLVLALGIYCYRNHVHRSAQPHYMAGLPPDATSGRRTSLDNELEELESLDEPGPAGGHTNIILASFENPANISPYRMNTSYRRPTNAESDLGYSTMTPQDGDSEQASTTCAEPLIISRDRYRPPLSVSSRGSGILPPPPANKRDPHVMMENVPGQTILVATDTASPNRVIANVQVHMVDSH</sequence>
<feature type="region of interest" description="Disordered" evidence="1">
    <location>
        <begin position="1263"/>
        <end position="1282"/>
    </location>
</feature>